<dbReference type="SUPFAM" id="SSF51445">
    <property type="entry name" value="(Trans)glycosidases"/>
    <property type="match status" value="1"/>
</dbReference>
<dbReference type="Pfam" id="PF16657">
    <property type="entry name" value="Malt_amylase_C"/>
    <property type="match status" value="1"/>
</dbReference>
<dbReference type="InterPro" id="IPR004185">
    <property type="entry name" value="Glyco_hydro_13_lg-like_dom"/>
</dbReference>
<keyword evidence="2" id="KW-0378">Hydrolase</keyword>
<dbReference type="PANTHER" id="PTHR10357">
    <property type="entry name" value="ALPHA-AMYLASE FAMILY MEMBER"/>
    <property type="match status" value="1"/>
</dbReference>
<dbReference type="GO" id="GO:0005975">
    <property type="term" value="P:carbohydrate metabolic process"/>
    <property type="evidence" value="ECO:0007669"/>
    <property type="project" value="InterPro"/>
</dbReference>
<dbReference type="CDD" id="cd02857">
    <property type="entry name" value="E_set_CDase_PDE_N"/>
    <property type="match status" value="1"/>
</dbReference>
<dbReference type="Gene3D" id="2.60.40.1180">
    <property type="entry name" value="Golgi alpha-mannosidase II"/>
    <property type="match status" value="1"/>
</dbReference>
<dbReference type="InterPro" id="IPR045857">
    <property type="entry name" value="O16G_dom_2"/>
</dbReference>
<evidence type="ECO:0000256" key="1">
    <source>
        <dbReference type="ARBA" id="ARBA00008061"/>
    </source>
</evidence>
<dbReference type="InterPro" id="IPR013783">
    <property type="entry name" value="Ig-like_fold"/>
</dbReference>
<keyword evidence="3" id="KW-0326">Glycosidase</keyword>
<protein>
    <submittedName>
        <fullName evidence="5">Cyclomaltodextrinase</fullName>
    </submittedName>
</protein>
<dbReference type="SUPFAM" id="SSF51011">
    <property type="entry name" value="Glycosyl hydrolase domain"/>
    <property type="match status" value="1"/>
</dbReference>
<dbReference type="PATRIC" id="fig|1367477.3.peg.1391"/>
<gene>
    <name evidence="5" type="ORF">N288_07355</name>
</gene>
<feature type="domain" description="Glycosyl hydrolase family 13 catalytic" evidence="4">
    <location>
        <begin position="139"/>
        <end position="497"/>
    </location>
</feature>
<dbReference type="HOGENOM" id="CLU_006462_6_2_9"/>
<evidence type="ECO:0000313" key="5">
    <source>
        <dbReference type="EMBL" id="AGX03402.1"/>
    </source>
</evidence>
<sequence length="588" mass="67795">MLERSSIFHQPADSFAYAYSENILHIRLKAKKGNIEEAELIYGDQYEWNEDGWVSRRIPMKKTGSDQLFDYWLAEPEPEFKRTRYGFCLKSGDEQAVYTEKGFFDSLPEDPGSLFCFPYLHASEVFRAPEWVKDTVWYQIFPERFANGDESLNPPDTKPWRSEEPKPDNFFGGDFQGIIDHIDYLAGLGITGIYFTPIFKAYSNHKYDTIDYYEIDPQFGDKETFRELVKICHDKGIKVMLDAVFNHSGYQFPPFQDLLENQGDSQYKDWFHAGEFPLEGGERPNYSTFAFVESMPKLNTQNPETKEYLLEVGRYWVREFDIDGWRLDVANEIDHQFWREFRAEVKSIKPDLYILGEIWHDSMPWLRGDQFDAVMNYPFLTNVHNLFAKEAISPRQFAENMVSVIHMYPDNVNEAAFNLAGSHDTPRVLTECGGSLEKAKLIFTFMMTYIGTPCIYYGDEVGLSGGMDPGCRECMPWDEEEYSMEMYEHTKKLIQLRKSEPLLANEGVLEFLELPEESTVAAFARSSGNRKIVILLNASSEEASFSLPFPLKGKKITDLLTEEEYAAEADSLSAVLEGYGAAILSFEL</sequence>
<name>U5L9V1_9BACI</name>
<organism evidence="5 6">
    <name type="scientific">Bacillus infantis NRRL B-14911</name>
    <dbReference type="NCBI Taxonomy" id="1367477"/>
    <lineage>
        <taxon>Bacteria</taxon>
        <taxon>Bacillati</taxon>
        <taxon>Bacillota</taxon>
        <taxon>Bacilli</taxon>
        <taxon>Bacillales</taxon>
        <taxon>Bacillaceae</taxon>
        <taxon>Bacillus</taxon>
    </lineage>
</organism>
<dbReference type="PANTHER" id="PTHR10357:SF210">
    <property type="entry name" value="MALTODEXTRIN GLUCOSIDASE"/>
    <property type="match status" value="1"/>
</dbReference>
<evidence type="ECO:0000313" key="6">
    <source>
        <dbReference type="Proteomes" id="UP000017805"/>
    </source>
</evidence>
<dbReference type="Gene3D" id="3.90.400.10">
    <property type="entry name" value="Oligo-1,6-glucosidase, Domain 2"/>
    <property type="match status" value="1"/>
</dbReference>
<dbReference type="Proteomes" id="UP000017805">
    <property type="component" value="Chromosome"/>
</dbReference>
<dbReference type="GO" id="GO:0004553">
    <property type="term" value="F:hydrolase activity, hydrolyzing O-glycosyl compounds"/>
    <property type="evidence" value="ECO:0007669"/>
    <property type="project" value="InterPro"/>
</dbReference>
<keyword evidence="6" id="KW-1185">Reference proteome</keyword>
<proteinExistence type="inferred from homology"/>
<reference evidence="5 6" key="1">
    <citation type="submission" date="2013-07" db="EMBL/GenBank/DDBJ databases">
        <title>Complete genome sequence of Bacillus infantis NRRL B-14911 that has potential to induce cardiac disease by antigenic mimicry.</title>
        <authorList>
            <person name="Massilamany C."/>
            <person name="Smith T.P.L."/>
            <person name="Loy J.D."/>
            <person name="Barletta R."/>
            <person name="Reddy J."/>
        </authorList>
    </citation>
    <scope>NUCLEOTIDE SEQUENCE [LARGE SCALE GENOMIC DNA]</scope>
    <source>
        <strain evidence="5 6">NRRL B-14911</strain>
    </source>
</reference>
<dbReference type="AlphaFoldDB" id="U5L9V1"/>
<dbReference type="SMART" id="SM00642">
    <property type="entry name" value="Aamy"/>
    <property type="match status" value="1"/>
</dbReference>
<comment type="similarity">
    <text evidence="1">Belongs to the glycosyl hydrolase 13 family.</text>
</comment>
<dbReference type="InterPro" id="IPR032091">
    <property type="entry name" value="Malt_amylase-like_C"/>
</dbReference>
<dbReference type="Gene3D" id="3.20.20.80">
    <property type="entry name" value="Glycosidases"/>
    <property type="match status" value="1"/>
</dbReference>
<evidence type="ECO:0000256" key="3">
    <source>
        <dbReference type="ARBA" id="ARBA00023295"/>
    </source>
</evidence>
<dbReference type="EMBL" id="CP006643">
    <property type="protein sequence ID" value="AGX03402.1"/>
    <property type="molecule type" value="Genomic_DNA"/>
</dbReference>
<evidence type="ECO:0000259" key="4">
    <source>
        <dbReference type="SMART" id="SM00642"/>
    </source>
</evidence>
<dbReference type="Pfam" id="PF00128">
    <property type="entry name" value="Alpha-amylase"/>
    <property type="match status" value="1"/>
</dbReference>
<dbReference type="KEGG" id="bif:N288_07355"/>
<dbReference type="Gene3D" id="2.60.40.10">
    <property type="entry name" value="Immunoglobulins"/>
    <property type="match status" value="1"/>
</dbReference>
<dbReference type="STRING" id="1367477.N288_07355"/>
<dbReference type="InterPro" id="IPR017853">
    <property type="entry name" value="GH"/>
</dbReference>
<dbReference type="Pfam" id="PF02903">
    <property type="entry name" value="Alpha-amylase_N"/>
    <property type="match status" value="1"/>
</dbReference>
<dbReference type="InterPro" id="IPR006047">
    <property type="entry name" value="GH13_cat_dom"/>
</dbReference>
<evidence type="ECO:0000256" key="2">
    <source>
        <dbReference type="ARBA" id="ARBA00022801"/>
    </source>
</evidence>
<dbReference type="CDD" id="cd11338">
    <property type="entry name" value="AmyAc_CMD"/>
    <property type="match status" value="1"/>
</dbReference>
<accession>U5L9V1</accession>
<dbReference type="InterPro" id="IPR013780">
    <property type="entry name" value="Glyco_hydro_b"/>
</dbReference>